<dbReference type="AlphaFoldDB" id="A0A2P6N5P0"/>
<accession>A0A2P6N5P0</accession>
<evidence type="ECO:0000313" key="1">
    <source>
        <dbReference type="EMBL" id="PRP79269.1"/>
    </source>
</evidence>
<evidence type="ECO:0000313" key="2">
    <source>
        <dbReference type="Proteomes" id="UP000241769"/>
    </source>
</evidence>
<dbReference type="Proteomes" id="UP000241769">
    <property type="component" value="Unassembled WGS sequence"/>
</dbReference>
<reference evidence="1 2" key="1">
    <citation type="journal article" date="2018" name="Genome Biol. Evol.">
        <title>Multiple Roots of Fruiting Body Formation in Amoebozoa.</title>
        <authorList>
            <person name="Hillmann F."/>
            <person name="Forbes G."/>
            <person name="Novohradska S."/>
            <person name="Ferling I."/>
            <person name="Riege K."/>
            <person name="Groth M."/>
            <person name="Westermann M."/>
            <person name="Marz M."/>
            <person name="Spaller T."/>
            <person name="Winckler T."/>
            <person name="Schaap P."/>
            <person name="Glockner G."/>
        </authorList>
    </citation>
    <scope>NUCLEOTIDE SEQUENCE [LARGE SCALE GENOMIC DNA]</scope>
    <source>
        <strain evidence="1 2">Jena</strain>
    </source>
</reference>
<keyword evidence="2" id="KW-1185">Reference proteome</keyword>
<sequence length="86" mass="9768">MSTHTNNKNKSTQFRIFEDRPSLVVFNVIPSLSLLDRENLLRFTHKPEKSNSHVNENVSLEATSGAGPPTDRGLIVFRAIHVLRDR</sequence>
<name>A0A2P6N5P0_9EUKA</name>
<dbReference type="InParanoid" id="A0A2P6N5P0"/>
<protein>
    <submittedName>
        <fullName evidence="1">Uncharacterized protein</fullName>
    </submittedName>
</protein>
<organism evidence="1 2">
    <name type="scientific">Planoprotostelium fungivorum</name>
    <dbReference type="NCBI Taxonomy" id="1890364"/>
    <lineage>
        <taxon>Eukaryota</taxon>
        <taxon>Amoebozoa</taxon>
        <taxon>Evosea</taxon>
        <taxon>Variosea</taxon>
        <taxon>Cavosteliida</taxon>
        <taxon>Cavosteliaceae</taxon>
        <taxon>Planoprotostelium</taxon>
    </lineage>
</organism>
<comment type="caution">
    <text evidence="1">The sequence shown here is derived from an EMBL/GenBank/DDBJ whole genome shotgun (WGS) entry which is preliminary data.</text>
</comment>
<proteinExistence type="predicted"/>
<gene>
    <name evidence="1" type="ORF">PROFUN_14252</name>
</gene>
<dbReference type="EMBL" id="MDYQ01000190">
    <property type="protein sequence ID" value="PRP79269.1"/>
    <property type="molecule type" value="Genomic_DNA"/>
</dbReference>